<keyword evidence="2" id="KW-0540">Nuclease</keyword>
<accession>A0A839E3J6</accession>
<dbReference type="AlphaFoldDB" id="A0A839E3J6"/>
<sequence length="339" mass="37686">MFEALVEEVRRAGGAAGRAHLVAAGHPDRVLAAAVRGGVLTRARRGWYSTWASDDPRIHALRLGGRLTGLSAVRAWGGWVRRPGRMHVATPVNASRLRCPRRRRVAFADSPVRTEVVLHWTRRHHDRDTSTGVVPLIEALELVCLVEADEDAIAAIDWARRSGRADALDLAELQRRLPPRRRRLVVASSGSCHSLPESLVRTRLTDAGLRVREQVLLPDDPSPIDLLIEESVALEVDGEAFHRERFYPDRSKDLAATRSGFHALRPAARHVFDEWPAVLEAIRVALAARGVPPPRPSNPGRASRVDNSGRPRRCRRRTRANPRSASLRPRRPPPIVLSC</sequence>
<protein>
    <submittedName>
        <fullName evidence="2">Very-short-patch-repair endonuclease</fullName>
    </submittedName>
</protein>
<proteinExistence type="predicted"/>
<feature type="region of interest" description="Disordered" evidence="1">
    <location>
        <begin position="289"/>
        <end position="339"/>
    </location>
</feature>
<feature type="compositionally biased region" description="Basic residues" evidence="1">
    <location>
        <begin position="310"/>
        <end position="320"/>
    </location>
</feature>
<evidence type="ECO:0000313" key="2">
    <source>
        <dbReference type="EMBL" id="MBA8846941.1"/>
    </source>
</evidence>
<dbReference type="EMBL" id="JACGWX010000001">
    <property type="protein sequence ID" value="MBA8846941.1"/>
    <property type="molecule type" value="Genomic_DNA"/>
</dbReference>
<keyword evidence="3" id="KW-1185">Reference proteome</keyword>
<dbReference type="Proteomes" id="UP000585905">
    <property type="component" value="Unassembled WGS sequence"/>
</dbReference>
<dbReference type="GO" id="GO:0004519">
    <property type="term" value="F:endonuclease activity"/>
    <property type="evidence" value="ECO:0007669"/>
    <property type="project" value="UniProtKB-KW"/>
</dbReference>
<name>A0A839E3J6_9MICO</name>
<reference evidence="2 3" key="1">
    <citation type="submission" date="2020-07" db="EMBL/GenBank/DDBJ databases">
        <title>Sequencing the genomes of 1000 actinobacteria strains.</title>
        <authorList>
            <person name="Klenk H.-P."/>
        </authorList>
    </citation>
    <scope>NUCLEOTIDE SEQUENCE [LARGE SCALE GENOMIC DNA]</scope>
    <source>
        <strain evidence="2 3">DSM 19663</strain>
    </source>
</reference>
<gene>
    <name evidence="2" type="ORF">FHX53_000505</name>
</gene>
<evidence type="ECO:0000256" key="1">
    <source>
        <dbReference type="SAM" id="MobiDB-lite"/>
    </source>
</evidence>
<evidence type="ECO:0000313" key="3">
    <source>
        <dbReference type="Proteomes" id="UP000585905"/>
    </source>
</evidence>
<dbReference type="RefSeq" id="WP_182489771.1">
    <property type="nucleotide sequence ID" value="NZ_BAAAOV010000009.1"/>
</dbReference>
<keyword evidence="2" id="KW-0255">Endonuclease</keyword>
<comment type="caution">
    <text evidence="2">The sequence shown here is derived from an EMBL/GenBank/DDBJ whole genome shotgun (WGS) entry which is preliminary data.</text>
</comment>
<keyword evidence="2" id="KW-0378">Hydrolase</keyword>
<organism evidence="2 3">
    <name type="scientific">Microcella alkalica</name>
    <dbReference type="NCBI Taxonomy" id="355930"/>
    <lineage>
        <taxon>Bacteria</taxon>
        <taxon>Bacillati</taxon>
        <taxon>Actinomycetota</taxon>
        <taxon>Actinomycetes</taxon>
        <taxon>Micrococcales</taxon>
        <taxon>Microbacteriaceae</taxon>
        <taxon>Microcella</taxon>
    </lineage>
</organism>